<protein>
    <submittedName>
        <fullName evidence="1">Uncharacterized protein</fullName>
    </submittedName>
</protein>
<evidence type="ECO:0000313" key="2">
    <source>
        <dbReference type="Proteomes" id="UP000199820"/>
    </source>
</evidence>
<dbReference type="OrthoDB" id="1655031at2"/>
<accession>A0A1H9ZZC3</accession>
<gene>
    <name evidence="1" type="ORF">SAMN04487771_100123</name>
</gene>
<proteinExistence type="predicted"/>
<name>A0A1H9ZZC3_9FIRM</name>
<dbReference type="RefSeq" id="WP_074647596.1">
    <property type="nucleotide sequence ID" value="NZ_FOIL01000001.1"/>
</dbReference>
<dbReference type="STRING" id="1526.SAMN02910262_00157"/>
<reference evidence="2" key="1">
    <citation type="submission" date="2016-10" db="EMBL/GenBank/DDBJ databases">
        <authorList>
            <person name="Varghese N."/>
            <person name="Submissions S."/>
        </authorList>
    </citation>
    <scope>NUCLEOTIDE SEQUENCE [LARGE SCALE GENOMIC DNA]</scope>
    <source>
        <strain evidence="2">KH1P1</strain>
    </source>
</reference>
<dbReference type="eggNOG" id="ENOG502ZCAA">
    <property type="taxonomic scope" value="Bacteria"/>
</dbReference>
<dbReference type="InterPro" id="IPR043743">
    <property type="entry name" value="DUF5688"/>
</dbReference>
<organism evidence="1 2">
    <name type="scientific">[Clostridium] aminophilum</name>
    <dbReference type="NCBI Taxonomy" id="1526"/>
    <lineage>
        <taxon>Bacteria</taxon>
        <taxon>Bacillati</taxon>
        <taxon>Bacillota</taxon>
        <taxon>Clostridia</taxon>
        <taxon>Lachnospirales</taxon>
        <taxon>Lachnospiraceae</taxon>
    </lineage>
</organism>
<evidence type="ECO:0000313" key="1">
    <source>
        <dbReference type="EMBL" id="SES87130.1"/>
    </source>
</evidence>
<dbReference type="EMBL" id="FOIL01000001">
    <property type="protein sequence ID" value="SES87130.1"/>
    <property type="molecule type" value="Genomic_DNA"/>
</dbReference>
<keyword evidence="2" id="KW-1185">Reference proteome</keyword>
<dbReference type="Proteomes" id="UP000199820">
    <property type="component" value="Unassembled WGS sequence"/>
</dbReference>
<dbReference type="AlphaFoldDB" id="A0A1H9ZZC3"/>
<sequence>MKYEFFLDTLLSLVSDRMKDRCEVRPIQVLKNNGCRLDGLSFLTPGCSISPTVYLTPLYPLCEDGISVDELADRIVQTAEETPAPLPVSIPDLTSENTIRTNTCLRLVSRDRNTEFLADVPHIDFLDFSIIPYLCLGEHEDRRMTAVLHRSHLQNFNITEEELMQLALENTVRLFPPTLRSMDEELHFENVADPLPLYVLANPWAASGAATILYPDLLKNFADSIGEDLMILPSSIHEILLLPSSMVMNLSDVDKMIREINSTQVSPEERLSDHHYLFHREDNTISAPTCPELPAQSLDFSRMTPCAVA</sequence>
<dbReference type="Pfam" id="PF18941">
    <property type="entry name" value="DUF5688"/>
    <property type="match status" value="1"/>
</dbReference>